<feature type="region of interest" description="Disordered" evidence="2">
    <location>
        <begin position="25"/>
        <end position="44"/>
    </location>
</feature>
<keyword evidence="4" id="KW-1185">Reference proteome</keyword>
<dbReference type="SUPFAM" id="SSF111384">
    <property type="entry name" value="OmpH-like"/>
    <property type="match status" value="1"/>
</dbReference>
<dbReference type="RefSeq" id="WP_048862881.1">
    <property type="nucleotide sequence ID" value="NZ_BANB01000761.1"/>
</dbReference>
<feature type="compositionally biased region" description="Low complexity" evidence="2">
    <location>
        <begin position="204"/>
        <end position="229"/>
    </location>
</feature>
<dbReference type="SMART" id="SM00935">
    <property type="entry name" value="OmpH"/>
    <property type="match status" value="1"/>
</dbReference>
<dbReference type="Gene3D" id="3.30.910.20">
    <property type="entry name" value="Skp domain"/>
    <property type="match status" value="1"/>
</dbReference>
<dbReference type="GO" id="GO:0051082">
    <property type="term" value="F:unfolded protein binding"/>
    <property type="evidence" value="ECO:0007669"/>
    <property type="project" value="InterPro"/>
</dbReference>
<dbReference type="OrthoDB" id="7272587at2"/>
<sequence>MPAVPPAIGPAAEPQAPAAPEVQVQLPPMPELPPIPKGVEPPTPRIGVLGVPDVMRVSTAAQEVERVLGGRRQKLNEDAQKEQAAWRDLQQQLVNMREQRGVSAEQIRTKERELQERITNAQRTFRERDRVIQEAARYSLSQIERVLVAVIRQVAESRGMNLVLHRQQVALNANEFDLTDQVAAQLNKVLPSVIIPPDGVSPSAMAQNGGKAPAAAPAAAPTPAHAAGGKPSATRH</sequence>
<dbReference type="InterPro" id="IPR024930">
    <property type="entry name" value="Skp_dom_sf"/>
</dbReference>
<feature type="coiled-coil region" evidence="1">
    <location>
        <begin position="72"/>
        <end position="124"/>
    </location>
</feature>
<name>A0A0D6P991_9PROT</name>
<evidence type="ECO:0000313" key="4">
    <source>
        <dbReference type="Proteomes" id="UP000032680"/>
    </source>
</evidence>
<feature type="compositionally biased region" description="Low complexity" evidence="2">
    <location>
        <begin position="9"/>
        <end position="20"/>
    </location>
</feature>
<accession>A0A0D6P991</accession>
<dbReference type="InterPro" id="IPR005632">
    <property type="entry name" value="Chaperone_Skp"/>
</dbReference>
<comment type="caution">
    <text evidence="3">The sequence shown here is derived from an EMBL/GenBank/DDBJ whole genome shotgun (WGS) entry which is preliminary data.</text>
</comment>
<reference evidence="3 4" key="1">
    <citation type="submission" date="2012-11" db="EMBL/GenBank/DDBJ databases">
        <title>Whole genome sequence of Acidisphaera rubrifaciens HS-AP3.</title>
        <authorList>
            <person name="Azuma Y."/>
            <person name="Higashiura N."/>
            <person name="Hirakawa H."/>
            <person name="Matsushita K."/>
        </authorList>
    </citation>
    <scope>NUCLEOTIDE SEQUENCE [LARGE SCALE GENOMIC DNA]</scope>
    <source>
        <strain evidence="3 4">HS-AP3</strain>
    </source>
</reference>
<feature type="region of interest" description="Disordered" evidence="2">
    <location>
        <begin position="1"/>
        <end position="20"/>
    </location>
</feature>
<evidence type="ECO:0000256" key="1">
    <source>
        <dbReference type="SAM" id="Coils"/>
    </source>
</evidence>
<keyword evidence="1" id="KW-0175">Coiled coil</keyword>
<protein>
    <submittedName>
        <fullName evidence="3">Outer membrane protein OmpH/Skp</fullName>
    </submittedName>
</protein>
<feature type="compositionally biased region" description="Pro residues" evidence="2">
    <location>
        <begin position="27"/>
        <end position="44"/>
    </location>
</feature>
<evidence type="ECO:0000256" key="2">
    <source>
        <dbReference type="SAM" id="MobiDB-lite"/>
    </source>
</evidence>
<gene>
    <name evidence="3" type="ORF">Asru_0762_01</name>
</gene>
<dbReference type="AlphaFoldDB" id="A0A0D6P991"/>
<feature type="region of interest" description="Disordered" evidence="2">
    <location>
        <begin position="204"/>
        <end position="236"/>
    </location>
</feature>
<evidence type="ECO:0000313" key="3">
    <source>
        <dbReference type="EMBL" id="GAN78330.1"/>
    </source>
</evidence>
<organism evidence="3 4">
    <name type="scientific">Acidisphaera rubrifaciens HS-AP3</name>
    <dbReference type="NCBI Taxonomy" id="1231350"/>
    <lineage>
        <taxon>Bacteria</taxon>
        <taxon>Pseudomonadati</taxon>
        <taxon>Pseudomonadota</taxon>
        <taxon>Alphaproteobacteria</taxon>
        <taxon>Acetobacterales</taxon>
        <taxon>Acetobacteraceae</taxon>
        <taxon>Acidisphaera</taxon>
    </lineage>
</organism>
<proteinExistence type="predicted"/>
<dbReference type="Proteomes" id="UP000032680">
    <property type="component" value="Unassembled WGS sequence"/>
</dbReference>
<dbReference type="EMBL" id="BANB01000761">
    <property type="protein sequence ID" value="GAN78330.1"/>
    <property type="molecule type" value="Genomic_DNA"/>
</dbReference>
<dbReference type="Pfam" id="PF03938">
    <property type="entry name" value="OmpH"/>
    <property type="match status" value="1"/>
</dbReference>